<dbReference type="PANTHER" id="PTHR34387">
    <property type="entry name" value="SLR1258 PROTEIN"/>
    <property type="match status" value="1"/>
</dbReference>
<dbReference type="Proteomes" id="UP001597173">
    <property type="component" value="Unassembled WGS sequence"/>
</dbReference>
<dbReference type="Gene3D" id="3.30.70.2970">
    <property type="entry name" value="Protein of unknown function (DUF541), domain 2"/>
    <property type="match status" value="1"/>
</dbReference>
<sequence>MHLPPLPRLALSGAVAAALAALASAPALAQEARPREPVITVTGEGQSDVAPDMAIVDLGVIKDGKTAREALDANNKAMAEVMKALKDAGIAERDLQTSGFTISPQYHFPQTENGENKPPVLVGFQVANMLSVRIRDLAKLGAILDQTVTLGVNQSGGIRFTNDKPESAISEARKRAVEDAIAKARELTQAAGIGLGRVLEMSETSYRPQPMPMMRSAAAKDFAAEAVPVAAGETSYAVTVTVTFALQN</sequence>
<dbReference type="PANTHER" id="PTHR34387:SF1">
    <property type="entry name" value="PERIPLASMIC IMMUNOGENIC PROTEIN"/>
    <property type="match status" value="1"/>
</dbReference>
<comment type="caution">
    <text evidence="2">The sequence shown here is derived from an EMBL/GenBank/DDBJ whole genome shotgun (WGS) entry which is preliminary data.</text>
</comment>
<evidence type="ECO:0000313" key="3">
    <source>
        <dbReference type="Proteomes" id="UP001597173"/>
    </source>
</evidence>
<dbReference type="Pfam" id="PF04402">
    <property type="entry name" value="SIMPL"/>
    <property type="match status" value="1"/>
</dbReference>
<gene>
    <name evidence="2" type="ORF">ACFQ33_17175</name>
</gene>
<dbReference type="InterPro" id="IPR052022">
    <property type="entry name" value="26kDa_periplasmic_antigen"/>
</dbReference>
<evidence type="ECO:0000256" key="1">
    <source>
        <dbReference type="SAM" id="SignalP"/>
    </source>
</evidence>
<name>A0ABW3Z061_MYCRA</name>
<evidence type="ECO:0000313" key="2">
    <source>
        <dbReference type="EMBL" id="MFD1329624.1"/>
    </source>
</evidence>
<proteinExistence type="predicted"/>
<feature type="signal peptide" evidence="1">
    <location>
        <begin position="1"/>
        <end position="29"/>
    </location>
</feature>
<dbReference type="Gene3D" id="3.30.110.170">
    <property type="entry name" value="Protein of unknown function (DUF541), domain 1"/>
    <property type="match status" value="1"/>
</dbReference>
<reference evidence="3" key="1">
    <citation type="journal article" date="2019" name="Int. J. Syst. Evol. Microbiol.">
        <title>The Global Catalogue of Microorganisms (GCM) 10K type strain sequencing project: providing services to taxonomists for standard genome sequencing and annotation.</title>
        <authorList>
            <consortium name="The Broad Institute Genomics Platform"/>
            <consortium name="The Broad Institute Genome Sequencing Center for Infectious Disease"/>
            <person name="Wu L."/>
            <person name="Ma J."/>
        </authorList>
    </citation>
    <scope>NUCLEOTIDE SEQUENCE [LARGE SCALE GENOMIC DNA]</scope>
    <source>
        <strain evidence="3">CCUG 55609</strain>
    </source>
</reference>
<dbReference type="RefSeq" id="WP_374840794.1">
    <property type="nucleotide sequence ID" value="NZ_JBHEEW010000016.1"/>
</dbReference>
<protein>
    <submittedName>
        <fullName evidence="2">SIMPL domain-containing protein</fullName>
    </submittedName>
</protein>
<dbReference type="EMBL" id="JBHTNF010000012">
    <property type="protein sequence ID" value="MFD1329624.1"/>
    <property type="molecule type" value="Genomic_DNA"/>
</dbReference>
<dbReference type="InterPro" id="IPR007497">
    <property type="entry name" value="SIMPL/DUF541"/>
</dbReference>
<feature type="chain" id="PRO_5045968736" evidence="1">
    <location>
        <begin position="30"/>
        <end position="248"/>
    </location>
</feature>
<organism evidence="2 3">
    <name type="scientific">Mycoplana ramosa</name>
    <name type="common">Mycoplana bullata</name>
    <dbReference type="NCBI Taxonomy" id="40837"/>
    <lineage>
        <taxon>Bacteria</taxon>
        <taxon>Pseudomonadati</taxon>
        <taxon>Pseudomonadota</taxon>
        <taxon>Alphaproteobacteria</taxon>
        <taxon>Hyphomicrobiales</taxon>
        <taxon>Rhizobiaceae</taxon>
        <taxon>Mycoplana</taxon>
    </lineage>
</organism>
<keyword evidence="3" id="KW-1185">Reference proteome</keyword>
<accession>A0ABW3Z061</accession>
<keyword evidence="1" id="KW-0732">Signal</keyword>